<dbReference type="Gene3D" id="2.160.20.80">
    <property type="entry name" value="E3 ubiquitin-protein ligase SopA"/>
    <property type="match status" value="2"/>
</dbReference>
<sequence>MSDATFSRPLSSEPLAAHSLLQKPVSDDRLAWRAYWQAHQQPWRTEPEIGQARQDVLQSHARLSANIAQGIFPFKGVQLTRADIEWLIAAREEGRRRLEEDSARQRLPGLDLRGADLRSTDVGALNLAGLPLARVRIGLARNEWKGRDATLLQAASSNMDGVDFFEAHLEGACLAGASLNAADLRLVHGEGADLRYARLEHANLSGALFEGANLTGALLDHVYFTGCQLGSAKLVHARLNGATLFGAQLQGAFLVEVEAKGANFTGSQLAGADLRKANLQGASFLGANLRGADLSQANLEGAVFVGAQLEGANLTAVRLAGRERVGPSLLDVQWGATRLSVVDWSQIEMLGDEAHIAQREKAIDAMEAKGEWKKAMWANRQVSHVLHQQGLYEEAAYFAQRAEALRSHAFTPL</sequence>
<dbReference type="AlphaFoldDB" id="D6TE58"/>
<dbReference type="InParanoid" id="D6TE58"/>
<evidence type="ECO:0000313" key="1">
    <source>
        <dbReference type="EMBL" id="EFH88431.1"/>
    </source>
</evidence>
<evidence type="ECO:0000313" key="2">
    <source>
        <dbReference type="Proteomes" id="UP000004508"/>
    </source>
</evidence>
<dbReference type="InterPro" id="IPR051082">
    <property type="entry name" value="Pentapeptide-BTB/POZ_domain"/>
</dbReference>
<dbReference type="PANTHER" id="PTHR14136:SF17">
    <property type="entry name" value="BTB_POZ DOMAIN-CONTAINING PROTEIN KCTD9"/>
    <property type="match status" value="1"/>
</dbReference>
<proteinExistence type="predicted"/>
<dbReference type="Proteomes" id="UP000004508">
    <property type="component" value="Unassembled WGS sequence"/>
</dbReference>
<dbReference type="PANTHER" id="PTHR14136">
    <property type="entry name" value="BTB_POZ DOMAIN-CONTAINING PROTEIN KCTD9"/>
    <property type="match status" value="1"/>
</dbReference>
<protein>
    <submittedName>
        <fullName evidence="1">Pentapeptide repeat protein</fullName>
    </submittedName>
</protein>
<accession>D6TE58</accession>
<dbReference type="SUPFAM" id="SSF141571">
    <property type="entry name" value="Pentapeptide repeat-like"/>
    <property type="match status" value="1"/>
</dbReference>
<dbReference type="RefSeq" id="WP_007904396.1">
    <property type="nucleotide sequence ID" value="NZ_ADVG01000001.1"/>
</dbReference>
<dbReference type="STRING" id="485913.Krac_9895"/>
<gene>
    <name evidence="1" type="ORF">Krac_9895</name>
</gene>
<name>D6TE58_KTERA</name>
<reference evidence="1 2" key="1">
    <citation type="journal article" date="2011" name="Stand. Genomic Sci.">
        <title>Non-contiguous finished genome sequence and contextual data of the filamentous soil bacterium Ktedonobacter racemifer type strain (SOSP1-21).</title>
        <authorList>
            <person name="Chang Y.J."/>
            <person name="Land M."/>
            <person name="Hauser L."/>
            <person name="Chertkov O."/>
            <person name="Del Rio T.G."/>
            <person name="Nolan M."/>
            <person name="Copeland A."/>
            <person name="Tice H."/>
            <person name="Cheng J.F."/>
            <person name="Lucas S."/>
            <person name="Han C."/>
            <person name="Goodwin L."/>
            <person name="Pitluck S."/>
            <person name="Ivanova N."/>
            <person name="Ovchinikova G."/>
            <person name="Pati A."/>
            <person name="Chen A."/>
            <person name="Palaniappan K."/>
            <person name="Mavromatis K."/>
            <person name="Liolios K."/>
            <person name="Brettin T."/>
            <person name="Fiebig A."/>
            <person name="Rohde M."/>
            <person name="Abt B."/>
            <person name="Goker M."/>
            <person name="Detter J.C."/>
            <person name="Woyke T."/>
            <person name="Bristow J."/>
            <person name="Eisen J.A."/>
            <person name="Markowitz V."/>
            <person name="Hugenholtz P."/>
            <person name="Kyrpides N.C."/>
            <person name="Klenk H.P."/>
            <person name="Lapidus A."/>
        </authorList>
    </citation>
    <scope>NUCLEOTIDE SEQUENCE [LARGE SCALE GENOMIC DNA]</scope>
    <source>
        <strain evidence="2">DSM 44963</strain>
    </source>
</reference>
<comment type="caution">
    <text evidence="1">The sequence shown here is derived from an EMBL/GenBank/DDBJ whole genome shotgun (WGS) entry which is preliminary data.</text>
</comment>
<keyword evidence="2" id="KW-1185">Reference proteome</keyword>
<organism evidence="1 2">
    <name type="scientific">Ktedonobacter racemifer DSM 44963</name>
    <dbReference type="NCBI Taxonomy" id="485913"/>
    <lineage>
        <taxon>Bacteria</taxon>
        <taxon>Bacillati</taxon>
        <taxon>Chloroflexota</taxon>
        <taxon>Ktedonobacteria</taxon>
        <taxon>Ktedonobacterales</taxon>
        <taxon>Ktedonobacteraceae</taxon>
        <taxon>Ktedonobacter</taxon>
    </lineage>
</organism>
<dbReference type="InterPro" id="IPR001646">
    <property type="entry name" value="5peptide_repeat"/>
</dbReference>
<dbReference type="OrthoDB" id="147852at2"/>
<dbReference type="EMBL" id="ADVG01000001">
    <property type="protein sequence ID" value="EFH88431.1"/>
    <property type="molecule type" value="Genomic_DNA"/>
</dbReference>
<dbReference type="eggNOG" id="COG1357">
    <property type="taxonomic scope" value="Bacteria"/>
</dbReference>
<dbReference type="Pfam" id="PF00805">
    <property type="entry name" value="Pentapeptide"/>
    <property type="match status" value="3"/>
</dbReference>